<geneLocation type="plasmid" evidence="1 2">
    <name>pT1</name>
</geneLocation>
<dbReference type="Proteomes" id="UP000027980">
    <property type="component" value="Plasmid pT1"/>
</dbReference>
<name>A0A075LQJ5_9BACI</name>
<protein>
    <submittedName>
        <fullName evidence="1">Uncharacterized protein</fullName>
    </submittedName>
</protein>
<evidence type="ECO:0000313" key="2">
    <source>
        <dbReference type="Proteomes" id="UP000027980"/>
    </source>
</evidence>
<gene>
    <name evidence="1" type="ORF">GZ22_18350</name>
</gene>
<sequence>MSRGKVELTGNYSWKYSVFTTGEKSTTGFYLPVVEDVDGDRRFIKHSASRFGVIATSSIEEAIMAAEEYLERVDVKRMSRLRSEDAEDDEF</sequence>
<evidence type="ECO:0000313" key="1">
    <source>
        <dbReference type="EMBL" id="AIF68396.1"/>
    </source>
</evidence>
<dbReference type="EMBL" id="CP008877">
    <property type="protein sequence ID" value="AIF68396.1"/>
    <property type="molecule type" value="Genomic_DNA"/>
</dbReference>
<keyword evidence="1" id="KW-0614">Plasmid</keyword>
<accession>A0A075LQJ5</accession>
<dbReference type="KEGG" id="tap:GZ22_18350"/>
<organism evidence="1 2">
    <name type="scientific">Terribacillus saccharophilus</name>
    <dbReference type="NCBI Taxonomy" id="361277"/>
    <lineage>
        <taxon>Bacteria</taxon>
        <taxon>Bacillati</taxon>
        <taxon>Bacillota</taxon>
        <taxon>Bacilli</taxon>
        <taxon>Bacillales</taxon>
        <taxon>Bacillaceae</taxon>
        <taxon>Terribacillus</taxon>
    </lineage>
</organism>
<dbReference type="HOGENOM" id="CLU_2425973_0_0_9"/>
<dbReference type="AlphaFoldDB" id="A0A075LQJ5"/>
<reference evidence="1 2" key="1">
    <citation type="submission" date="2014-07" db="EMBL/GenBank/DDBJ databases">
        <title>Complete genome sequence of a moderately halophilic bacterium Terribacillus aidingensis MP602, isolated from Cryptomeria fortunei in Tianmu mountain in China.</title>
        <authorList>
            <person name="Wang Y."/>
            <person name="Lu P."/>
            <person name="Zhang L."/>
        </authorList>
    </citation>
    <scope>NUCLEOTIDE SEQUENCE [LARGE SCALE GENOMIC DNA]</scope>
    <source>
        <strain evidence="1 2">MP602</strain>
        <plasmid evidence="1 2">pT1</plasmid>
    </source>
</reference>
<proteinExistence type="predicted"/>